<gene>
    <name evidence="1" type="ORF">AVDCRST_MAG32-1399</name>
</gene>
<dbReference type="Gene3D" id="2.60.120.10">
    <property type="entry name" value="Jelly Rolls"/>
    <property type="match status" value="1"/>
</dbReference>
<sequence length="138" mass="14848">MQSAPRQADSFNVLTGDYLPTVLTEFGDTPAEVRVLHLSHDRRQLVVACRYEGGASVISTGSPDAQEVFFVVAGKGLRTFDDGSSTPMVVGDLIFVLPGQQVHYHYDPGFTIVVHFWSPDGLDEAITAPLGSAIVEVA</sequence>
<accession>A0A6J4N9M5</accession>
<dbReference type="SUPFAM" id="SSF51182">
    <property type="entry name" value="RmlC-like cupins"/>
    <property type="match status" value="1"/>
</dbReference>
<name>A0A6J4N9M5_9ACTN</name>
<protein>
    <recommendedName>
        <fullName evidence="2">AraC-type arabinose-binding/dimerisation domain-containing protein</fullName>
    </recommendedName>
</protein>
<dbReference type="InterPro" id="IPR011051">
    <property type="entry name" value="RmlC_Cupin_sf"/>
</dbReference>
<dbReference type="AlphaFoldDB" id="A0A6J4N9M5"/>
<evidence type="ECO:0000313" key="1">
    <source>
        <dbReference type="EMBL" id="CAA9379091.1"/>
    </source>
</evidence>
<dbReference type="InterPro" id="IPR014710">
    <property type="entry name" value="RmlC-like_jellyroll"/>
</dbReference>
<dbReference type="EMBL" id="CADCUM010000066">
    <property type="protein sequence ID" value="CAA9379091.1"/>
    <property type="molecule type" value="Genomic_DNA"/>
</dbReference>
<proteinExistence type="predicted"/>
<reference evidence="1" key="1">
    <citation type="submission" date="2020-02" db="EMBL/GenBank/DDBJ databases">
        <authorList>
            <person name="Meier V. D."/>
        </authorList>
    </citation>
    <scope>NUCLEOTIDE SEQUENCE</scope>
    <source>
        <strain evidence="1">AVDCRST_MAG32</strain>
    </source>
</reference>
<evidence type="ECO:0008006" key="2">
    <source>
        <dbReference type="Google" id="ProtNLM"/>
    </source>
</evidence>
<organism evidence="1">
    <name type="scientific">uncultured Nocardioides sp</name>
    <dbReference type="NCBI Taxonomy" id="198441"/>
    <lineage>
        <taxon>Bacteria</taxon>
        <taxon>Bacillati</taxon>
        <taxon>Actinomycetota</taxon>
        <taxon>Actinomycetes</taxon>
        <taxon>Propionibacteriales</taxon>
        <taxon>Nocardioidaceae</taxon>
        <taxon>Nocardioides</taxon>
        <taxon>environmental samples</taxon>
    </lineage>
</organism>